<organism evidence="1 2">
    <name type="scientific">Thelephora ganbajun</name>
    <name type="common">Ganba fungus</name>
    <dbReference type="NCBI Taxonomy" id="370292"/>
    <lineage>
        <taxon>Eukaryota</taxon>
        <taxon>Fungi</taxon>
        <taxon>Dikarya</taxon>
        <taxon>Basidiomycota</taxon>
        <taxon>Agaricomycotina</taxon>
        <taxon>Agaricomycetes</taxon>
        <taxon>Thelephorales</taxon>
        <taxon>Thelephoraceae</taxon>
        <taxon>Thelephora</taxon>
    </lineage>
</organism>
<comment type="caution">
    <text evidence="1">The sequence shown here is derived from an EMBL/GenBank/DDBJ whole genome shotgun (WGS) entry which is preliminary data.</text>
</comment>
<gene>
    <name evidence="1" type="ORF">BDM02DRAFT_3189459</name>
</gene>
<dbReference type="EMBL" id="MU118080">
    <property type="protein sequence ID" value="KAF9645721.1"/>
    <property type="molecule type" value="Genomic_DNA"/>
</dbReference>
<accession>A0ACB6Z996</accession>
<name>A0ACB6Z996_THEGA</name>
<proteinExistence type="predicted"/>
<reference evidence="1" key="2">
    <citation type="journal article" date="2020" name="Nat. Commun.">
        <title>Large-scale genome sequencing of mycorrhizal fungi provides insights into the early evolution of symbiotic traits.</title>
        <authorList>
            <person name="Miyauchi S."/>
            <person name="Kiss E."/>
            <person name="Kuo A."/>
            <person name="Drula E."/>
            <person name="Kohler A."/>
            <person name="Sanchez-Garcia M."/>
            <person name="Morin E."/>
            <person name="Andreopoulos B."/>
            <person name="Barry K.W."/>
            <person name="Bonito G."/>
            <person name="Buee M."/>
            <person name="Carver A."/>
            <person name="Chen C."/>
            <person name="Cichocki N."/>
            <person name="Clum A."/>
            <person name="Culley D."/>
            <person name="Crous P.W."/>
            <person name="Fauchery L."/>
            <person name="Girlanda M."/>
            <person name="Hayes R.D."/>
            <person name="Keri Z."/>
            <person name="LaButti K."/>
            <person name="Lipzen A."/>
            <person name="Lombard V."/>
            <person name="Magnuson J."/>
            <person name="Maillard F."/>
            <person name="Murat C."/>
            <person name="Nolan M."/>
            <person name="Ohm R.A."/>
            <person name="Pangilinan J."/>
            <person name="Pereira M.F."/>
            <person name="Perotto S."/>
            <person name="Peter M."/>
            <person name="Pfister S."/>
            <person name="Riley R."/>
            <person name="Sitrit Y."/>
            <person name="Stielow J.B."/>
            <person name="Szollosi G."/>
            <person name="Zifcakova L."/>
            <person name="Stursova M."/>
            <person name="Spatafora J.W."/>
            <person name="Tedersoo L."/>
            <person name="Vaario L.M."/>
            <person name="Yamada A."/>
            <person name="Yan M."/>
            <person name="Wang P."/>
            <person name="Xu J."/>
            <person name="Bruns T."/>
            <person name="Baldrian P."/>
            <person name="Vilgalys R."/>
            <person name="Dunand C."/>
            <person name="Henrissat B."/>
            <person name="Grigoriev I.V."/>
            <person name="Hibbett D."/>
            <person name="Nagy L.G."/>
            <person name="Martin F.M."/>
        </authorList>
    </citation>
    <scope>NUCLEOTIDE SEQUENCE</scope>
    <source>
        <strain evidence="1">P2</strain>
    </source>
</reference>
<protein>
    <submittedName>
        <fullName evidence="1">Uncharacterized protein</fullName>
    </submittedName>
</protein>
<keyword evidence="2" id="KW-1185">Reference proteome</keyword>
<sequence length="88" mass="10143">MTFLVVSQFPLISKHPMQNIYRRFGFASGHLYTEGHATLWVIRASDVICHFVRTPVESEGQGLMHALPLNQKLYDDYHIPDPYETPDP</sequence>
<evidence type="ECO:0000313" key="2">
    <source>
        <dbReference type="Proteomes" id="UP000886501"/>
    </source>
</evidence>
<evidence type="ECO:0000313" key="1">
    <source>
        <dbReference type="EMBL" id="KAF9645721.1"/>
    </source>
</evidence>
<dbReference type="Proteomes" id="UP000886501">
    <property type="component" value="Unassembled WGS sequence"/>
</dbReference>
<reference evidence="1" key="1">
    <citation type="submission" date="2019-10" db="EMBL/GenBank/DDBJ databases">
        <authorList>
            <consortium name="DOE Joint Genome Institute"/>
            <person name="Kuo A."/>
            <person name="Miyauchi S."/>
            <person name="Kiss E."/>
            <person name="Drula E."/>
            <person name="Kohler A."/>
            <person name="Sanchez-Garcia M."/>
            <person name="Andreopoulos B."/>
            <person name="Barry K.W."/>
            <person name="Bonito G."/>
            <person name="Buee M."/>
            <person name="Carver A."/>
            <person name="Chen C."/>
            <person name="Cichocki N."/>
            <person name="Clum A."/>
            <person name="Culley D."/>
            <person name="Crous P.W."/>
            <person name="Fauchery L."/>
            <person name="Girlanda M."/>
            <person name="Hayes R."/>
            <person name="Keri Z."/>
            <person name="Labutti K."/>
            <person name="Lipzen A."/>
            <person name="Lombard V."/>
            <person name="Magnuson J."/>
            <person name="Maillard F."/>
            <person name="Morin E."/>
            <person name="Murat C."/>
            <person name="Nolan M."/>
            <person name="Ohm R."/>
            <person name="Pangilinan J."/>
            <person name="Pereira M."/>
            <person name="Perotto S."/>
            <person name="Peter M."/>
            <person name="Riley R."/>
            <person name="Sitrit Y."/>
            <person name="Stielow B."/>
            <person name="Szollosi G."/>
            <person name="Zifcakova L."/>
            <person name="Stursova M."/>
            <person name="Spatafora J.W."/>
            <person name="Tedersoo L."/>
            <person name="Vaario L.-M."/>
            <person name="Yamada A."/>
            <person name="Yan M."/>
            <person name="Wang P."/>
            <person name="Xu J."/>
            <person name="Bruns T."/>
            <person name="Baldrian P."/>
            <person name="Vilgalys R."/>
            <person name="Henrissat B."/>
            <person name="Grigoriev I.V."/>
            <person name="Hibbett D."/>
            <person name="Nagy L.G."/>
            <person name="Martin F.M."/>
        </authorList>
    </citation>
    <scope>NUCLEOTIDE SEQUENCE</scope>
    <source>
        <strain evidence="1">P2</strain>
    </source>
</reference>